<accession>A0AA36B0P4</accession>
<dbReference type="InterPro" id="IPR013087">
    <property type="entry name" value="Znf_C2H2_type"/>
</dbReference>
<dbReference type="AlphaFoldDB" id="A0AA36B0P4"/>
<evidence type="ECO:0000256" key="5">
    <source>
        <dbReference type="ARBA" id="ARBA00022833"/>
    </source>
</evidence>
<dbReference type="PANTHER" id="PTHR24404">
    <property type="entry name" value="ZINC FINGER PROTEIN"/>
    <property type="match status" value="1"/>
</dbReference>
<keyword evidence="2" id="KW-0479">Metal-binding</keyword>
<protein>
    <submittedName>
        <fullName evidence="10">Finger and BTB domain-containing 37</fullName>
    </submittedName>
</protein>
<dbReference type="EMBL" id="OX597820">
    <property type="protein sequence ID" value="CAI9725469.1"/>
    <property type="molecule type" value="Genomic_DNA"/>
</dbReference>
<dbReference type="SUPFAM" id="SSF57667">
    <property type="entry name" value="beta-beta-alpha zinc fingers"/>
    <property type="match status" value="2"/>
</dbReference>
<feature type="domain" description="C2H2-type" evidence="9">
    <location>
        <begin position="12"/>
        <end position="39"/>
    </location>
</feature>
<dbReference type="GO" id="GO:0005634">
    <property type="term" value="C:nucleus"/>
    <property type="evidence" value="ECO:0007669"/>
    <property type="project" value="UniProtKB-SubCell"/>
</dbReference>
<name>A0AA36B0P4_OCTVU</name>
<sequence length="119" mass="13861">MCLFVEFGEKLHPCDIYGTQFSERTSLLYHVSNHTGEKPFHCDMCGKTSQSSFLNKHKHRHRKSNDITIPVSDNVLPQFSILQLYSFNYFSKEFTWNNYIESIVKSTSPNVGSVYWVSQ</sequence>
<evidence type="ECO:0000259" key="9">
    <source>
        <dbReference type="PROSITE" id="PS50157"/>
    </source>
</evidence>
<keyword evidence="3" id="KW-0677">Repeat</keyword>
<reference evidence="10" key="1">
    <citation type="submission" date="2023-08" db="EMBL/GenBank/DDBJ databases">
        <authorList>
            <person name="Alioto T."/>
            <person name="Alioto T."/>
            <person name="Gomez Garrido J."/>
        </authorList>
    </citation>
    <scope>NUCLEOTIDE SEQUENCE</scope>
</reference>
<evidence type="ECO:0000256" key="4">
    <source>
        <dbReference type="ARBA" id="ARBA00022771"/>
    </source>
</evidence>
<keyword evidence="4 8" id="KW-0863">Zinc-finger</keyword>
<dbReference type="InterPro" id="IPR036236">
    <property type="entry name" value="Znf_C2H2_sf"/>
</dbReference>
<evidence type="ECO:0000256" key="6">
    <source>
        <dbReference type="ARBA" id="ARBA00023125"/>
    </source>
</evidence>
<evidence type="ECO:0000256" key="1">
    <source>
        <dbReference type="ARBA" id="ARBA00004123"/>
    </source>
</evidence>
<evidence type="ECO:0000313" key="10">
    <source>
        <dbReference type="EMBL" id="CAI9725469.1"/>
    </source>
</evidence>
<proteinExistence type="predicted"/>
<keyword evidence="6" id="KW-0238">DNA-binding</keyword>
<evidence type="ECO:0000256" key="8">
    <source>
        <dbReference type="PROSITE-ProRule" id="PRU00042"/>
    </source>
</evidence>
<dbReference type="PANTHER" id="PTHR24404:SF114">
    <property type="entry name" value="KLUMPFUSS, ISOFORM B-RELATED"/>
    <property type="match status" value="1"/>
</dbReference>
<comment type="subcellular location">
    <subcellularLocation>
        <location evidence="1">Nucleus</location>
    </subcellularLocation>
</comment>
<dbReference type="InterPro" id="IPR050589">
    <property type="entry name" value="Ikaros_C2H2-ZF"/>
</dbReference>
<evidence type="ECO:0000256" key="7">
    <source>
        <dbReference type="ARBA" id="ARBA00023242"/>
    </source>
</evidence>
<dbReference type="Gene3D" id="3.30.160.60">
    <property type="entry name" value="Classic Zinc Finger"/>
    <property type="match status" value="2"/>
</dbReference>
<keyword evidence="7" id="KW-0539">Nucleus</keyword>
<dbReference type="GO" id="GO:0003700">
    <property type="term" value="F:DNA-binding transcription factor activity"/>
    <property type="evidence" value="ECO:0007669"/>
    <property type="project" value="TreeGrafter"/>
</dbReference>
<dbReference type="GO" id="GO:0006357">
    <property type="term" value="P:regulation of transcription by RNA polymerase II"/>
    <property type="evidence" value="ECO:0007669"/>
    <property type="project" value="TreeGrafter"/>
</dbReference>
<evidence type="ECO:0000256" key="3">
    <source>
        <dbReference type="ARBA" id="ARBA00022737"/>
    </source>
</evidence>
<dbReference type="Proteomes" id="UP001162480">
    <property type="component" value="Chromosome 7"/>
</dbReference>
<gene>
    <name evidence="10" type="ORF">OCTVUL_1B021535</name>
</gene>
<evidence type="ECO:0000256" key="2">
    <source>
        <dbReference type="ARBA" id="ARBA00022723"/>
    </source>
</evidence>
<organism evidence="10 11">
    <name type="scientific">Octopus vulgaris</name>
    <name type="common">Common octopus</name>
    <dbReference type="NCBI Taxonomy" id="6645"/>
    <lineage>
        <taxon>Eukaryota</taxon>
        <taxon>Metazoa</taxon>
        <taxon>Spiralia</taxon>
        <taxon>Lophotrochozoa</taxon>
        <taxon>Mollusca</taxon>
        <taxon>Cephalopoda</taxon>
        <taxon>Coleoidea</taxon>
        <taxon>Octopodiformes</taxon>
        <taxon>Octopoda</taxon>
        <taxon>Incirrata</taxon>
        <taxon>Octopodidae</taxon>
        <taxon>Octopus</taxon>
    </lineage>
</organism>
<dbReference type="PROSITE" id="PS50157">
    <property type="entry name" value="ZINC_FINGER_C2H2_2"/>
    <property type="match status" value="1"/>
</dbReference>
<evidence type="ECO:0000313" key="11">
    <source>
        <dbReference type="Proteomes" id="UP001162480"/>
    </source>
</evidence>
<keyword evidence="5" id="KW-0862">Zinc</keyword>
<dbReference type="GO" id="GO:0008270">
    <property type="term" value="F:zinc ion binding"/>
    <property type="evidence" value="ECO:0007669"/>
    <property type="project" value="UniProtKB-KW"/>
</dbReference>
<dbReference type="GO" id="GO:0000978">
    <property type="term" value="F:RNA polymerase II cis-regulatory region sequence-specific DNA binding"/>
    <property type="evidence" value="ECO:0007669"/>
    <property type="project" value="TreeGrafter"/>
</dbReference>
<keyword evidence="11" id="KW-1185">Reference proteome</keyword>